<feature type="transmembrane region" description="Helical" evidence="6">
    <location>
        <begin position="9"/>
        <end position="34"/>
    </location>
</feature>
<comment type="subcellular location">
    <subcellularLocation>
        <location evidence="1">Membrane</location>
        <topology evidence="1">Multi-pass membrane protein</topology>
    </subcellularLocation>
</comment>
<dbReference type="Proteomes" id="UP000186594">
    <property type="component" value="Unassembled WGS sequence"/>
</dbReference>
<dbReference type="PANTHER" id="PTHR23504">
    <property type="entry name" value="MAJOR FACILITATOR SUPERFAMILY DOMAIN-CONTAINING PROTEIN 10"/>
    <property type="match status" value="1"/>
</dbReference>
<evidence type="ECO:0000313" key="10">
    <source>
        <dbReference type="Proteomes" id="UP000186594"/>
    </source>
</evidence>
<keyword evidence="3 6" id="KW-0812">Transmembrane</keyword>
<keyword evidence="4 6" id="KW-1133">Transmembrane helix</keyword>
<evidence type="ECO:0000256" key="2">
    <source>
        <dbReference type="ARBA" id="ARBA00022448"/>
    </source>
</evidence>
<keyword evidence="10" id="KW-1185">Reference proteome</keyword>
<reference evidence="9 10" key="1">
    <citation type="submission" date="2016-04" db="EMBL/GenBank/DDBJ databases">
        <title>Evolutionary innovation and constraint leading to complex multicellularity in the Ascomycota.</title>
        <authorList>
            <person name="Cisse O."/>
            <person name="Nguyen A."/>
            <person name="Hewitt D.A."/>
            <person name="Jedd G."/>
            <person name="Stajich J.E."/>
        </authorList>
    </citation>
    <scope>NUCLEOTIDE SEQUENCE [LARGE SCALE GENOMIC DNA]</scope>
    <source>
        <strain evidence="9 10">DAH-3</strain>
    </source>
</reference>
<keyword evidence="5 6" id="KW-0472">Membrane</keyword>
<evidence type="ECO:0000259" key="8">
    <source>
        <dbReference type="PROSITE" id="PS50850"/>
    </source>
</evidence>
<name>A0A1U7LT79_NEOID</name>
<evidence type="ECO:0000256" key="7">
    <source>
        <dbReference type="SAM" id="SignalP"/>
    </source>
</evidence>
<feature type="transmembrane region" description="Helical" evidence="6">
    <location>
        <begin position="103"/>
        <end position="125"/>
    </location>
</feature>
<feature type="chain" id="PRO_5013069743" evidence="7">
    <location>
        <begin position="21"/>
        <end position="128"/>
    </location>
</feature>
<sequence length="128" mass="13979">MPSFPIKKILLLGFCRLAEPIAITSISPYIFFMIKSFGITEDEAQIAKYAGIVSSSFAFSECLSSVIWGRLSDKYGRKCIIILGLCGTSISVLWFGFSRSFTMIIIARSLAGLLNGNVGVIRTVVPKT</sequence>
<evidence type="ECO:0000256" key="1">
    <source>
        <dbReference type="ARBA" id="ARBA00004141"/>
    </source>
</evidence>
<dbReference type="OMA" id="FAFSECL"/>
<dbReference type="PANTHER" id="PTHR23504:SF15">
    <property type="entry name" value="MAJOR FACILITATOR SUPERFAMILY (MFS) PROFILE DOMAIN-CONTAINING PROTEIN"/>
    <property type="match status" value="1"/>
</dbReference>
<evidence type="ECO:0000256" key="5">
    <source>
        <dbReference type="ARBA" id="ARBA00023136"/>
    </source>
</evidence>
<feature type="domain" description="Major facilitator superfamily (MFS) profile" evidence="8">
    <location>
        <begin position="8"/>
        <end position="128"/>
    </location>
</feature>
<gene>
    <name evidence="9" type="ORF">NEOLI_001384</name>
</gene>
<evidence type="ECO:0000256" key="3">
    <source>
        <dbReference type="ARBA" id="ARBA00022692"/>
    </source>
</evidence>
<organism evidence="9 10">
    <name type="scientific">Neolecta irregularis (strain DAH-3)</name>
    <dbReference type="NCBI Taxonomy" id="1198029"/>
    <lineage>
        <taxon>Eukaryota</taxon>
        <taxon>Fungi</taxon>
        <taxon>Dikarya</taxon>
        <taxon>Ascomycota</taxon>
        <taxon>Taphrinomycotina</taxon>
        <taxon>Neolectales</taxon>
        <taxon>Neolectaceae</taxon>
        <taxon>Neolecta</taxon>
    </lineage>
</organism>
<proteinExistence type="predicted"/>
<dbReference type="EMBL" id="LXFE01000294">
    <property type="protein sequence ID" value="OLL25867.1"/>
    <property type="molecule type" value="Genomic_DNA"/>
</dbReference>
<accession>A0A1U7LT79</accession>
<comment type="caution">
    <text evidence="9">The sequence shown here is derived from an EMBL/GenBank/DDBJ whole genome shotgun (WGS) entry which is preliminary data.</text>
</comment>
<evidence type="ECO:0000256" key="4">
    <source>
        <dbReference type="ARBA" id="ARBA00022989"/>
    </source>
</evidence>
<dbReference type="PROSITE" id="PS50850">
    <property type="entry name" value="MFS"/>
    <property type="match status" value="1"/>
</dbReference>
<dbReference type="Pfam" id="PF07690">
    <property type="entry name" value="MFS_1"/>
    <property type="match status" value="1"/>
</dbReference>
<protein>
    <submittedName>
        <fullName evidence="9">Putative membrane protein</fullName>
    </submittedName>
</protein>
<feature type="signal peptide" evidence="7">
    <location>
        <begin position="1"/>
        <end position="20"/>
    </location>
</feature>
<dbReference type="InterPro" id="IPR011701">
    <property type="entry name" value="MFS"/>
</dbReference>
<evidence type="ECO:0000313" key="9">
    <source>
        <dbReference type="EMBL" id="OLL25867.1"/>
    </source>
</evidence>
<dbReference type="AlphaFoldDB" id="A0A1U7LT79"/>
<dbReference type="Gene3D" id="1.20.1250.20">
    <property type="entry name" value="MFS general substrate transporter like domains"/>
    <property type="match status" value="1"/>
</dbReference>
<keyword evidence="2" id="KW-0813">Transport</keyword>
<dbReference type="InterPro" id="IPR036259">
    <property type="entry name" value="MFS_trans_sf"/>
</dbReference>
<keyword evidence="7" id="KW-0732">Signal</keyword>
<dbReference type="OrthoDB" id="10262656at2759"/>
<dbReference type="InterPro" id="IPR020846">
    <property type="entry name" value="MFS_dom"/>
</dbReference>
<evidence type="ECO:0000256" key="6">
    <source>
        <dbReference type="SAM" id="Phobius"/>
    </source>
</evidence>
<dbReference type="SUPFAM" id="SSF103473">
    <property type="entry name" value="MFS general substrate transporter"/>
    <property type="match status" value="1"/>
</dbReference>
<dbReference type="GO" id="GO:0022857">
    <property type="term" value="F:transmembrane transporter activity"/>
    <property type="evidence" value="ECO:0007669"/>
    <property type="project" value="InterPro"/>
</dbReference>
<dbReference type="GO" id="GO:0016020">
    <property type="term" value="C:membrane"/>
    <property type="evidence" value="ECO:0007669"/>
    <property type="project" value="UniProtKB-SubCell"/>
</dbReference>
<feature type="transmembrane region" description="Helical" evidence="6">
    <location>
        <begin position="80"/>
        <end position="97"/>
    </location>
</feature>